<dbReference type="Proteomes" id="UP000675881">
    <property type="component" value="Chromosome 3"/>
</dbReference>
<name>A0A7R8H5W8_LEPSM</name>
<accession>A0A7R8H5W8</accession>
<reference evidence="2" key="1">
    <citation type="submission" date="2021-02" db="EMBL/GenBank/DDBJ databases">
        <authorList>
            <person name="Bekaert M."/>
        </authorList>
    </citation>
    <scope>NUCLEOTIDE SEQUENCE</scope>
    <source>
        <strain evidence="2">IoA-00</strain>
    </source>
</reference>
<protein>
    <submittedName>
        <fullName evidence="2">(salmon louse) hypothetical protein</fullName>
    </submittedName>
</protein>
<sequence>MIKKKFPTELYFNERRLQTAPSLKYSIHNGEERRCSMIEGGNSKSGGNRSVEQTEISKENKIIGPICMLIGAGIIFETKKFGIFGKETTSESINLTSIKSSAQDIEIGPLQFNEKSTAINELGCSTASRTVIKTELIVVNNLVKKQRNNSLPLLNGIGGKKVGCQTSSWFNDEETKEKEGIFSAFRQDLIQKYKRKESLKRTNSREDNIVFFASADANESYYDNSSRRRSDIACFPKKELTDECTEHQEVNILPSPKKRTTYTRNQSQEKNILKR</sequence>
<dbReference type="AlphaFoldDB" id="A0A7R8H5W8"/>
<feature type="compositionally biased region" description="Polar residues" evidence="1">
    <location>
        <begin position="262"/>
        <end position="275"/>
    </location>
</feature>
<dbReference type="EMBL" id="HG994582">
    <property type="protein sequence ID" value="CAF2890953.1"/>
    <property type="molecule type" value="Genomic_DNA"/>
</dbReference>
<organism evidence="2 3">
    <name type="scientific">Lepeophtheirus salmonis</name>
    <name type="common">Salmon louse</name>
    <name type="synonym">Caligus salmonis</name>
    <dbReference type="NCBI Taxonomy" id="72036"/>
    <lineage>
        <taxon>Eukaryota</taxon>
        <taxon>Metazoa</taxon>
        <taxon>Ecdysozoa</taxon>
        <taxon>Arthropoda</taxon>
        <taxon>Crustacea</taxon>
        <taxon>Multicrustacea</taxon>
        <taxon>Hexanauplia</taxon>
        <taxon>Copepoda</taxon>
        <taxon>Siphonostomatoida</taxon>
        <taxon>Caligidae</taxon>
        <taxon>Lepeophtheirus</taxon>
    </lineage>
</organism>
<evidence type="ECO:0000256" key="1">
    <source>
        <dbReference type="SAM" id="MobiDB-lite"/>
    </source>
</evidence>
<evidence type="ECO:0000313" key="3">
    <source>
        <dbReference type="Proteomes" id="UP000675881"/>
    </source>
</evidence>
<gene>
    <name evidence="2" type="ORF">LSAA_6995</name>
</gene>
<keyword evidence="3" id="KW-1185">Reference proteome</keyword>
<evidence type="ECO:0000313" key="2">
    <source>
        <dbReference type="EMBL" id="CAF2890953.1"/>
    </source>
</evidence>
<proteinExistence type="predicted"/>
<feature type="region of interest" description="Disordered" evidence="1">
    <location>
        <begin position="255"/>
        <end position="275"/>
    </location>
</feature>